<organism evidence="4 5">
    <name type="scientific">Ectocarpus siliculosus</name>
    <name type="common">Brown alga</name>
    <name type="synonym">Conferva siliculosa</name>
    <dbReference type="NCBI Taxonomy" id="2880"/>
    <lineage>
        <taxon>Eukaryota</taxon>
        <taxon>Sar</taxon>
        <taxon>Stramenopiles</taxon>
        <taxon>Ochrophyta</taxon>
        <taxon>PX clade</taxon>
        <taxon>Phaeophyceae</taxon>
        <taxon>Ectocarpales</taxon>
        <taxon>Ectocarpaceae</taxon>
        <taxon>Ectocarpus</taxon>
    </lineage>
</organism>
<reference evidence="4 5" key="1">
    <citation type="journal article" date="2010" name="Nature">
        <title>The Ectocarpus genome and the independent evolution of multicellularity in brown algae.</title>
        <authorList>
            <person name="Cock J.M."/>
            <person name="Sterck L."/>
            <person name="Rouze P."/>
            <person name="Scornet D."/>
            <person name="Allen A.E."/>
            <person name="Amoutzias G."/>
            <person name="Anthouard V."/>
            <person name="Artiguenave F."/>
            <person name="Aury J.M."/>
            <person name="Badger J.H."/>
            <person name="Beszteri B."/>
            <person name="Billiau K."/>
            <person name="Bonnet E."/>
            <person name="Bothwell J.H."/>
            <person name="Bowler C."/>
            <person name="Boyen C."/>
            <person name="Brownlee C."/>
            <person name="Carrano C.J."/>
            <person name="Charrier B."/>
            <person name="Cho G.Y."/>
            <person name="Coelho S.M."/>
            <person name="Collen J."/>
            <person name="Corre E."/>
            <person name="Da Silva C."/>
            <person name="Delage L."/>
            <person name="Delaroque N."/>
            <person name="Dittami S.M."/>
            <person name="Doulbeau S."/>
            <person name="Elias M."/>
            <person name="Farnham G."/>
            <person name="Gachon C.M."/>
            <person name="Gschloessl B."/>
            <person name="Heesch S."/>
            <person name="Jabbari K."/>
            <person name="Jubin C."/>
            <person name="Kawai H."/>
            <person name="Kimura K."/>
            <person name="Kloareg B."/>
            <person name="Kupper F.C."/>
            <person name="Lang D."/>
            <person name="Le Bail A."/>
            <person name="Leblanc C."/>
            <person name="Lerouge P."/>
            <person name="Lohr M."/>
            <person name="Lopez P.J."/>
            <person name="Martens C."/>
            <person name="Maumus F."/>
            <person name="Michel G."/>
            <person name="Miranda-Saavedra D."/>
            <person name="Morales J."/>
            <person name="Moreau H."/>
            <person name="Motomura T."/>
            <person name="Nagasato C."/>
            <person name="Napoli C.A."/>
            <person name="Nelson D.R."/>
            <person name="Nyvall-Collen P."/>
            <person name="Peters A.F."/>
            <person name="Pommier C."/>
            <person name="Potin P."/>
            <person name="Poulain J."/>
            <person name="Quesneville H."/>
            <person name="Read B."/>
            <person name="Rensing S.A."/>
            <person name="Ritter A."/>
            <person name="Rousvoal S."/>
            <person name="Samanta M."/>
            <person name="Samson G."/>
            <person name="Schroeder D.C."/>
            <person name="Segurens B."/>
            <person name="Strittmatter M."/>
            <person name="Tonon T."/>
            <person name="Tregear J.W."/>
            <person name="Valentin K."/>
            <person name="von Dassow P."/>
            <person name="Yamagishi T."/>
            <person name="Van de Peer Y."/>
            <person name="Wincker P."/>
        </authorList>
    </citation>
    <scope>NUCLEOTIDE SEQUENCE [LARGE SCALE GENOMIC DNA]</scope>
    <source>
        <strain evidence="5">Ec32 / CCAP1310/4</strain>
    </source>
</reference>
<gene>
    <name evidence="4" type="primary">KT3K</name>
    <name evidence="4" type="ORF">Esi_0000_0483</name>
</gene>
<dbReference type="PIRSF" id="PIRSF006221">
    <property type="entry name" value="Ketosamine-3-kinase"/>
    <property type="match status" value="1"/>
</dbReference>
<dbReference type="InterPro" id="IPR011009">
    <property type="entry name" value="Kinase-like_dom_sf"/>
</dbReference>
<dbReference type="EMBL" id="FN647682">
    <property type="protein sequence ID" value="CBN76700.1"/>
    <property type="molecule type" value="Genomic_DNA"/>
</dbReference>
<evidence type="ECO:0000313" key="4">
    <source>
        <dbReference type="EMBL" id="CBN76700.1"/>
    </source>
</evidence>
<comment type="similarity">
    <text evidence="3">Belongs to the fructosamine kinase family.</text>
</comment>
<dbReference type="SUPFAM" id="SSF56112">
    <property type="entry name" value="Protein kinase-like (PK-like)"/>
    <property type="match status" value="1"/>
</dbReference>
<evidence type="ECO:0000313" key="5">
    <source>
        <dbReference type="Proteomes" id="UP000002630"/>
    </source>
</evidence>
<keyword evidence="3" id="KW-0808">Transferase</keyword>
<dbReference type="OMA" id="RECDIAM"/>
<keyword evidence="3" id="KW-0418">Kinase</keyword>
<sequence length="295" mass="32153">MADALAEALGVGTAGAEQRFKIGGGGYGGGGGASVGTIDDLETGDKYFYKKAGPSGASMLEAERAGLQAMYEAKAIRVPRPICGGDRPGGCFAIFEHLNMGGRASSERAELMGAQLAQMHRSLSPNGKYGFHVDNTIGATAQPNGWMDSWADFWVERRLLHMIRLSEREGGVFQNVDKVVEKTRSILAKHEVQPCLVHGDLWGGNQGFVAPESDPVIFDPATYYGDREVDLGMTHVFGGFPPAFYRGYEKEWPLPEGHQERQVVYNVYHILNHHVLFGGGYLGQAQRMMGQILNM</sequence>
<dbReference type="InterPro" id="IPR016477">
    <property type="entry name" value="Fructo-/Ketosamine-3-kinase"/>
</dbReference>
<dbReference type="PANTHER" id="PTHR12149">
    <property type="entry name" value="FRUCTOSAMINE 3 KINASE-RELATED PROTEIN"/>
    <property type="match status" value="1"/>
</dbReference>
<dbReference type="Pfam" id="PF03881">
    <property type="entry name" value="Fructosamin_kin"/>
    <property type="match status" value="1"/>
</dbReference>
<dbReference type="AlphaFoldDB" id="D8LBJ1"/>
<evidence type="ECO:0000256" key="3">
    <source>
        <dbReference type="PIRNR" id="PIRNR006221"/>
    </source>
</evidence>
<dbReference type="PANTHER" id="PTHR12149:SF8">
    <property type="entry name" value="PROTEIN-RIBULOSAMINE 3-KINASE"/>
    <property type="match status" value="1"/>
</dbReference>
<dbReference type="GO" id="GO:0016301">
    <property type="term" value="F:kinase activity"/>
    <property type="evidence" value="ECO:0007669"/>
    <property type="project" value="UniProtKB-UniRule"/>
</dbReference>
<dbReference type="EMBL" id="FN649726">
    <property type="protein sequence ID" value="CBN76700.1"/>
    <property type="molecule type" value="Genomic_DNA"/>
</dbReference>
<proteinExistence type="inferred from homology"/>
<keyword evidence="5" id="KW-1185">Reference proteome</keyword>
<protein>
    <recommendedName>
        <fullName evidence="1">protein-ribulosamine 3-kinase</fullName>
        <ecNumber evidence="1">2.7.1.172</ecNumber>
    </recommendedName>
</protein>
<dbReference type="eggNOG" id="KOG3021">
    <property type="taxonomic scope" value="Eukaryota"/>
</dbReference>
<evidence type="ECO:0000256" key="1">
    <source>
        <dbReference type="ARBA" id="ARBA00011961"/>
    </source>
</evidence>
<dbReference type="EC" id="2.7.1.172" evidence="1"/>
<dbReference type="OrthoDB" id="5772781at2759"/>
<dbReference type="Gene3D" id="3.30.200.20">
    <property type="entry name" value="Phosphorylase Kinase, domain 1"/>
    <property type="match status" value="1"/>
</dbReference>
<dbReference type="GO" id="GO:0102193">
    <property type="term" value="F:protein-ribulosamine 3-kinase activity"/>
    <property type="evidence" value="ECO:0007669"/>
    <property type="project" value="UniProtKB-EC"/>
</dbReference>
<dbReference type="Proteomes" id="UP000002630">
    <property type="component" value="Linkage Group LG01"/>
</dbReference>
<dbReference type="Gene3D" id="3.90.1200.10">
    <property type="match status" value="1"/>
</dbReference>
<accession>D8LBJ1</accession>
<evidence type="ECO:0000256" key="2">
    <source>
        <dbReference type="ARBA" id="ARBA00048655"/>
    </source>
</evidence>
<comment type="catalytic activity">
    <reaction evidence="2">
        <text>N(6)-D-ribulosyl-L-lysyl-[protein] + ATP = N(6)-(3-O-phospho-D-ribulosyl)-L-lysyl-[protein] + ADP + H(+)</text>
        <dbReference type="Rhea" id="RHEA:48432"/>
        <dbReference type="Rhea" id="RHEA-COMP:12103"/>
        <dbReference type="Rhea" id="RHEA-COMP:12104"/>
        <dbReference type="ChEBI" id="CHEBI:15378"/>
        <dbReference type="ChEBI" id="CHEBI:30616"/>
        <dbReference type="ChEBI" id="CHEBI:90418"/>
        <dbReference type="ChEBI" id="CHEBI:90420"/>
        <dbReference type="ChEBI" id="CHEBI:456216"/>
        <dbReference type="EC" id="2.7.1.172"/>
    </reaction>
    <physiologicalReaction direction="left-to-right" evidence="2">
        <dbReference type="Rhea" id="RHEA:48433"/>
    </physiologicalReaction>
</comment>
<name>D8LBJ1_ECTSI</name>
<dbReference type="InParanoid" id="D8LBJ1"/>